<dbReference type="InterPro" id="IPR036188">
    <property type="entry name" value="FAD/NAD-bd_sf"/>
</dbReference>
<keyword evidence="4" id="KW-0560">Oxidoreductase</keyword>
<evidence type="ECO:0000313" key="7">
    <source>
        <dbReference type="EMBL" id="GAA1222220.1"/>
    </source>
</evidence>
<dbReference type="PANTHER" id="PTHR43104:SF2">
    <property type="entry name" value="L-2-HYDROXYGLUTARATE DEHYDROGENASE, MITOCHONDRIAL"/>
    <property type="match status" value="1"/>
</dbReference>
<organism evidence="7 8">
    <name type="scientific">Rhodoglobus aureus</name>
    <dbReference type="NCBI Taxonomy" id="191497"/>
    <lineage>
        <taxon>Bacteria</taxon>
        <taxon>Bacillati</taxon>
        <taxon>Actinomycetota</taxon>
        <taxon>Actinomycetes</taxon>
        <taxon>Micrococcales</taxon>
        <taxon>Microbacteriaceae</taxon>
        <taxon>Rhodoglobus</taxon>
    </lineage>
</organism>
<comment type="caution">
    <text evidence="7">The sequence shown here is derived from an EMBL/GenBank/DDBJ whole genome shotgun (WGS) entry which is preliminary data.</text>
</comment>
<name>A0ABP4GE75_9MICO</name>
<dbReference type="NCBIfam" id="NF008726">
    <property type="entry name" value="PRK11728.1"/>
    <property type="match status" value="1"/>
</dbReference>
<evidence type="ECO:0000313" key="8">
    <source>
        <dbReference type="Proteomes" id="UP001500943"/>
    </source>
</evidence>
<gene>
    <name evidence="7" type="primary">lhgO</name>
    <name evidence="7" type="ORF">GCM10009655_22280</name>
</gene>
<accession>A0ABP4GE75</accession>
<dbReference type="Gene3D" id="3.50.50.60">
    <property type="entry name" value="FAD/NAD(P)-binding domain"/>
    <property type="match status" value="1"/>
</dbReference>
<proteinExistence type="inferred from homology"/>
<keyword evidence="8" id="KW-1185">Reference proteome</keyword>
<evidence type="ECO:0000256" key="5">
    <source>
        <dbReference type="ARBA" id="ARBA00037941"/>
    </source>
</evidence>
<evidence type="ECO:0000256" key="1">
    <source>
        <dbReference type="ARBA" id="ARBA00001974"/>
    </source>
</evidence>
<feature type="domain" description="FAD dependent oxidoreductase" evidence="6">
    <location>
        <begin position="29"/>
        <end position="422"/>
    </location>
</feature>
<dbReference type="InterPro" id="IPR006076">
    <property type="entry name" value="FAD-dep_OxRdtase"/>
</dbReference>
<sequence>MNASVFALPVTEKSLDQVTLRKGQCGMDDYLVIGAGLVGLATARAILERVPDAHITVLEKAADVATGQSGHNSGVIHAGIYYASGSLKAELCRQGRIETVEFCERYGIPYSLVGKIIVATDQTSKARLDDLQRRSIENRIVVKRIGAGGLAELEPNVQGVDALLSPTTGIVDYRRITSAMRDELEAAGVTLRFNAEVTSIVEEQGIDGGAVRVRTADGGEWAARRLVACAGLQADRIARIAGIPIDFRIVPFRGEYFELPTERHDFVRHLIYPVPDPSMPFLGVHISPTIDSRVTVGPNAVLGWAREGYPRGSVRPSDVLDFATYGGFWRMVANNVHPAVIEMKNSLLKSGYLQECRKYAPTLTLNDLGTRSAGIRAQAVRRDGTFIEDFQLESTARQIHVGNAPSPAATSSIPIGRMIVQRLLDALN</sequence>
<comment type="similarity">
    <text evidence="5">Belongs to the L2HGDH family.</text>
</comment>
<evidence type="ECO:0000256" key="3">
    <source>
        <dbReference type="ARBA" id="ARBA00022827"/>
    </source>
</evidence>
<comment type="cofactor">
    <cofactor evidence="1">
        <name>FAD</name>
        <dbReference type="ChEBI" id="CHEBI:57692"/>
    </cofactor>
</comment>
<keyword evidence="2" id="KW-0285">Flavoprotein</keyword>
<dbReference type="EMBL" id="BAAAKW010000035">
    <property type="protein sequence ID" value="GAA1222220.1"/>
    <property type="molecule type" value="Genomic_DNA"/>
</dbReference>
<evidence type="ECO:0000256" key="4">
    <source>
        <dbReference type="ARBA" id="ARBA00023002"/>
    </source>
</evidence>
<protein>
    <submittedName>
        <fullName evidence="7">L-2-hydroxyglutarate oxidase</fullName>
    </submittedName>
</protein>
<dbReference type="Proteomes" id="UP001500943">
    <property type="component" value="Unassembled WGS sequence"/>
</dbReference>
<keyword evidence="3" id="KW-0274">FAD</keyword>
<dbReference type="SUPFAM" id="SSF51905">
    <property type="entry name" value="FAD/NAD(P)-binding domain"/>
    <property type="match status" value="1"/>
</dbReference>
<dbReference type="PANTHER" id="PTHR43104">
    <property type="entry name" value="L-2-HYDROXYGLUTARATE DEHYDROGENASE, MITOCHONDRIAL"/>
    <property type="match status" value="1"/>
</dbReference>
<evidence type="ECO:0000256" key="2">
    <source>
        <dbReference type="ARBA" id="ARBA00022630"/>
    </source>
</evidence>
<dbReference type="Gene3D" id="3.30.9.10">
    <property type="entry name" value="D-Amino Acid Oxidase, subunit A, domain 2"/>
    <property type="match status" value="1"/>
</dbReference>
<evidence type="ECO:0000259" key="6">
    <source>
        <dbReference type="Pfam" id="PF01266"/>
    </source>
</evidence>
<reference evidence="8" key="1">
    <citation type="journal article" date="2019" name="Int. J. Syst. Evol. Microbiol.">
        <title>The Global Catalogue of Microorganisms (GCM) 10K type strain sequencing project: providing services to taxonomists for standard genome sequencing and annotation.</title>
        <authorList>
            <consortium name="The Broad Institute Genomics Platform"/>
            <consortium name="The Broad Institute Genome Sequencing Center for Infectious Disease"/>
            <person name="Wu L."/>
            <person name="Ma J."/>
        </authorList>
    </citation>
    <scope>NUCLEOTIDE SEQUENCE [LARGE SCALE GENOMIC DNA]</scope>
    <source>
        <strain evidence="8">JCM 12762</strain>
    </source>
</reference>
<dbReference type="Pfam" id="PF01266">
    <property type="entry name" value="DAO"/>
    <property type="match status" value="1"/>
</dbReference>